<evidence type="ECO:0000259" key="5">
    <source>
        <dbReference type="Pfam" id="PF04715"/>
    </source>
</evidence>
<dbReference type="InterPro" id="IPR019999">
    <property type="entry name" value="Anth_synth_I-like"/>
</dbReference>
<evidence type="ECO:0000259" key="4">
    <source>
        <dbReference type="Pfam" id="PF00425"/>
    </source>
</evidence>
<sequence length="502" mass="55991">MFDFKNANKAVIVHKEMLCDNLTPLAALGALNAKMLLESAYNETGKDRYSIMILCEAFCVYKENGAYILVCNNQKMLLSEALAGYEVKIPDKSADNPFKQDGFLESLALVRTLAPNPQGIIPHDLPLPLGGAGYIGYEFFAEIEEVSFHNPPLYEAPECAFIFGRDFLIFDHLFDRLHIVSVGYANECEKIEPMQRVEKIITTLRSLSPSPTSFDSSAFSGDYTIQNATTQSEYEAMVVAIKEAIYRGDLLQCVPSQYMNVASALPPLEAYRHLRHLNPSPYMFYYQFENFVVLGASPEIMIRLKTQEGRALFAIRPIAGTRPRGESVARDLELEKELLNDKKENAEHLMLLDLARNDAGKVSIGGGVEVMARNKIERYSHVMHIVSAVQGELDTERFSKHDALKAAFPAGTLSGAPKIQAIKTIESLESHSRGIYGGAIGYFTYDEDMDFAIAIRTAVYQNGIYYLRSGAGIVQDSIPSTEYMETQSKVRSQISMLTKDNK</sequence>
<evidence type="ECO:0000256" key="3">
    <source>
        <dbReference type="ARBA" id="ARBA00047683"/>
    </source>
</evidence>
<dbReference type="EMBL" id="CP145316">
    <property type="protein sequence ID" value="XAM18299.1"/>
    <property type="molecule type" value="Genomic_DNA"/>
</dbReference>
<keyword evidence="2" id="KW-0456">Lyase</keyword>
<dbReference type="InterPro" id="IPR006805">
    <property type="entry name" value="Anth_synth_I_N"/>
</dbReference>
<dbReference type="RefSeq" id="WP_300449966.1">
    <property type="nucleotide sequence ID" value="NZ_CP145316.1"/>
</dbReference>
<name>A0ABZ3F552_9HELI</name>
<keyword evidence="7" id="KW-1185">Reference proteome</keyword>
<dbReference type="Proteomes" id="UP001434737">
    <property type="component" value="Chromosome"/>
</dbReference>
<dbReference type="Pfam" id="PF04715">
    <property type="entry name" value="Anth_synt_I_N"/>
    <property type="match status" value="1"/>
</dbReference>
<proteinExistence type="predicted"/>
<gene>
    <name evidence="6" type="ORF">V3I05_00995</name>
</gene>
<dbReference type="Gene3D" id="3.60.120.10">
    <property type="entry name" value="Anthranilate synthase"/>
    <property type="match status" value="1"/>
</dbReference>
<accession>A0ABZ3F552</accession>
<feature type="domain" description="Chorismate-utilising enzyme C-terminal" evidence="4">
    <location>
        <begin position="231"/>
        <end position="489"/>
    </location>
</feature>
<dbReference type="EC" id="4.1.3.27" evidence="1"/>
<dbReference type="Pfam" id="PF00425">
    <property type="entry name" value="Chorismate_bind"/>
    <property type="match status" value="1"/>
</dbReference>
<evidence type="ECO:0000256" key="2">
    <source>
        <dbReference type="ARBA" id="ARBA00023239"/>
    </source>
</evidence>
<reference evidence="6 7" key="1">
    <citation type="submission" date="2024-02" db="EMBL/GenBank/DDBJ databases">
        <title>Genome and pathogenicity analysis of Helicobacter mastomyrinus isolated from mice.</title>
        <authorList>
            <person name="Zhu L."/>
        </authorList>
    </citation>
    <scope>NUCLEOTIDE SEQUENCE [LARGE SCALE GENOMIC DNA]</scope>
    <source>
        <strain evidence="6 7">Hm-17</strain>
    </source>
</reference>
<dbReference type="PANTHER" id="PTHR11236:SF49">
    <property type="entry name" value="ANTHRANILATE SYNTHASE COMPONENT 1"/>
    <property type="match status" value="1"/>
</dbReference>
<dbReference type="PRINTS" id="PR00095">
    <property type="entry name" value="ANTSNTHASEI"/>
</dbReference>
<feature type="domain" description="Anthranilate synthase component I N-terminal" evidence="5">
    <location>
        <begin position="20"/>
        <end position="179"/>
    </location>
</feature>
<dbReference type="InterPro" id="IPR005801">
    <property type="entry name" value="ADC_synthase"/>
</dbReference>
<dbReference type="PANTHER" id="PTHR11236">
    <property type="entry name" value="AMINOBENZOATE/ANTHRANILATE SYNTHASE"/>
    <property type="match status" value="1"/>
</dbReference>
<evidence type="ECO:0000313" key="6">
    <source>
        <dbReference type="EMBL" id="XAM18299.1"/>
    </source>
</evidence>
<dbReference type="InterPro" id="IPR015890">
    <property type="entry name" value="Chorismate_C"/>
</dbReference>
<evidence type="ECO:0000256" key="1">
    <source>
        <dbReference type="ARBA" id="ARBA00012266"/>
    </source>
</evidence>
<dbReference type="SUPFAM" id="SSF56322">
    <property type="entry name" value="ADC synthase"/>
    <property type="match status" value="1"/>
</dbReference>
<comment type="catalytic activity">
    <reaction evidence="3">
        <text>chorismate + L-glutamine = anthranilate + pyruvate + L-glutamate + H(+)</text>
        <dbReference type="Rhea" id="RHEA:21732"/>
        <dbReference type="ChEBI" id="CHEBI:15361"/>
        <dbReference type="ChEBI" id="CHEBI:15378"/>
        <dbReference type="ChEBI" id="CHEBI:16567"/>
        <dbReference type="ChEBI" id="CHEBI:29748"/>
        <dbReference type="ChEBI" id="CHEBI:29985"/>
        <dbReference type="ChEBI" id="CHEBI:58359"/>
        <dbReference type="EC" id="4.1.3.27"/>
    </reaction>
</comment>
<protein>
    <recommendedName>
        <fullName evidence="1">anthranilate synthase</fullName>
        <ecNumber evidence="1">4.1.3.27</ecNumber>
    </recommendedName>
</protein>
<organism evidence="6 7">
    <name type="scientific">Helicobacter mastomyrinus</name>
    <dbReference type="NCBI Taxonomy" id="287948"/>
    <lineage>
        <taxon>Bacteria</taxon>
        <taxon>Pseudomonadati</taxon>
        <taxon>Campylobacterota</taxon>
        <taxon>Epsilonproteobacteria</taxon>
        <taxon>Campylobacterales</taxon>
        <taxon>Helicobacteraceae</taxon>
        <taxon>Helicobacter</taxon>
    </lineage>
</organism>
<evidence type="ECO:0000313" key="7">
    <source>
        <dbReference type="Proteomes" id="UP001434737"/>
    </source>
</evidence>